<name>A0ABX1G4F9_9MICC</name>
<evidence type="ECO:0000313" key="3">
    <source>
        <dbReference type="Proteomes" id="UP000746595"/>
    </source>
</evidence>
<dbReference type="Proteomes" id="UP000746595">
    <property type="component" value="Unassembled WGS sequence"/>
</dbReference>
<protein>
    <recommendedName>
        <fullName evidence="4">Secreted protein</fullName>
    </recommendedName>
</protein>
<keyword evidence="3" id="KW-1185">Reference proteome</keyword>
<keyword evidence="1" id="KW-0732">Signal</keyword>
<reference evidence="2 3" key="1">
    <citation type="submission" date="2020-04" db="EMBL/GenBank/DDBJ databases">
        <title>Paeniglutamicibacter sp. ANT13_2, a novel actinomycete isolated from sediment in Antarctica.</title>
        <authorList>
            <person name="Sakdapetsiri C."/>
            <person name="Pinyakong O."/>
        </authorList>
    </citation>
    <scope>NUCLEOTIDE SEQUENCE [LARGE SCALE GENOMIC DNA]</scope>
    <source>
        <strain evidence="2 3">ANT13_2</strain>
    </source>
</reference>
<evidence type="ECO:0008006" key="4">
    <source>
        <dbReference type="Google" id="ProtNLM"/>
    </source>
</evidence>
<feature type="chain" id="PRO_5046600274" description="Secreted protein" evidence="1">
    <location>
        <begin position="25"/>
        <end position="127"/>
    </location>
</feature>
<sequence>MKHSLGIVLGVALMLVLSACGGTAKDAAKESRDAEYAACIQEWAQDIANYEGGTAADHTSDPGVIATCEGFRDLDEAIDDGPVYTPAPAVELDQECLREWAENSKGLFEGMTTEEIMEDPMARMNCE</sequence>
<comment type="caution">
    <text evidence="2">The sequence shown here is derived from an EMBL/GenBank/DDBJ whole genome shotgun (WGS) entry which is preliminary data.</text>
</comment>
<evidence type="ECO:0000313" key="2">
    <source>
        <dbReference type="EMBL" id="NKG21130.1"/>
    </source>
</evidence>
<dbReference type="EMBL" id="JAAWVT010000004">
    <property type="protein sequence ID" value="NKG21130.1"/>
    <property type="molecule type" value="Genomic_DNA"/>
</dbReference>
<proteinExistence type="predicted"/>
<feature type="signal peptide" evidence="1">
    <location>
        <begin position="1"/>
        <end position="24"/>
    </location>
</feature>
<organism evidence="2 3">
    <name type="scientific">Paeniglutamicibacter terrestris</name>
    <dbReference type="NCBI Taxonomy" id="2723403"/>
    <lineage>
        <taxon>Bacteria</taxon>
        <taxon>Bacillati</taxon>
        <taxon>Actinomycetota</taxon>
        <taxon>Actinomycetes</taxon>
        <taxon>Micrococcales</taxon>
        <taxon>Micrococcaceae</taxon>
        <taxon>Paeniglutamicibacter</taxon>
    </lineage>
</organism>
<gene>
    <name evidence="2" type="ORF">HED64_10485</name>
</gene>
<evidence type="ECO:0000256" key="1">
    <source>
        <dbReference type="SAM" id="SignalP"/>
    </source>
</evidence>
<accession>A0ABX1G4F9</accession>
<dbReference type="RefSeq" id="WP_168151954.1">
    <property type="nucleotide sequence ID" value="NZ_JAAWVT010000004.1"/>
</dbReference>
<dbReference type="PROSITE" id="PS51257">
    <property type="entry name" value="PROKAR_LIPOPROTEIN"/>
    <property type="match status" value="1"/>
</dbReference>